<evidence type="ECO:0000256" key="8">
    <source>
        <dbReference type="ARBA" id="ARBA00023294"/>
    </source>
</evidence>
<dbReference type="PANTHER" id="PTHR31384:SF96">
    <property type="entry name" value="AUXIN RESPONSE FACTOR 1"/>
    <property type="match status" value="1"/>
</dbReference>
<name>A0A3L6EU23_MAIZE</name>
<reference evidence="12 13" key="1">
    <citation type="journal article" date="2018" name="Nat. Genet.">
        <title>Extensive intraspecific gene order and gene structural variations between Mo17 and other maize genomes.</title>
        <authorList>
            <person name="Sun S."/>
            <person name="Zhou Y."/>
            <person name="Chen J."/>
            <person name="Shi J."/>
            <person name="Zhao H."/>
            <person name="Zhao H."/>
            <person name="Song W."/>
            <person name="Zhang M."/>
            <person name="Cui Y."/>
            <person name="Dong X."/>
            <person name="Liu H."/>
            <person name="Ma X."/>
            <person name="Jiao Y."/>
            <person name="Wang B."/>
            <person name="Wei X."/>
            <person name="Stein J.C."/>
            <person name="Glaubitz J.C."/>
            <person name="Lu F."/>
            <person name="Yu G."/>
            <person name="Liang C."/>
            <person name="Fengler K."/>
            <person name="Li B."/>
            <person name="Rafalski A."/>
            <person name="Schnable P.S."/>
            <person name="Ware D.H."/>
            <person name="Buckler E.S."/>
            <person name="Lai J."/>
        </authorList>
    </citation>
    <scope>NUCLEOTIDE SEQUENCE [LARGE SCALE GENOMIC DNA]</scope>
    <source>
        <strain evidence="13">cv. Missouri 17</strain>
        <tissue evidence="12">Seedling</tissue>
    </source>
</reference>
<keyword evidence="8" id="KW-0927">Auxin signaling pathway</keyword>
<evidence type="ECO:0000256" key="7">
    <source>
        <dbReference type="ARBA" id="ARBA00023242"/>
    </source>
</evidence>
<dbReference type="PANTHER" id="PTHR31384">
    <property type="entry name" value="AUXIN RESPONSE FACTOR 4-RELATED"/>
    <property type="match status" value="1"/>
</dbReference>
<evidence type="ECO:0000256" key="1">
    <source>
        <dbReference type="ARBA" id="ARBA00003182"/>
    </source>
</evidence>
<evidence type="ECO:0000256" key="9">
    <source>
        <dbReference type="SAM" id="MobiDB-lite"/>
    </source>
</evidence>
<dbReference type="CDD" id="cd10017">
    <property type="entry name" value="B3_DNA"/>
    <property type="match status" value="1"/>
</dbReference>
<dbReference type="Pfam" id="PF02362">
    <property type="entry name" value="B3"/>
    <property type="match status" value="1"/>
</dbReference>
<keyword evidence="7" id="KW-0539">Nucleus</keyword>
<evidence type="ECO:0000256" key="6">
    <source>
        <dbReference type="ARBA" id="ARBA00023163"/>
    </source>
</evidence>
<dbReference type="InterPro" id="IPR003340">
    <property type="entry name" value="B3_DNA-bd"/>
</dbReference>
<dbReference type="Gene3D" id="2.40.330.10">
    <property type="entry name" value="DNA-binding pseudobarrel domain"/>
    <property type="match status" value="1"/>
</dbReference>
<dbReference type="SUPFAM" id="SSF101936">
    <property type="entry name" value="DNA-binding pseudobarrel domain"/>
    <property type="match status" value="1"/>
</dbReference>
<evidence type="ECO:0000256" key="10">
    <source>
        <dbReference type="SAM" id="Phobius"/>
    </source>
</evidence>
<proteinExistence type="inferred from homology"/>
<accession>A0A3L6EU23</accession>
<sequence length="415" mass="46183">MAVAAKDALCLCAGDAGARAGARAPLEPPSQRAGRSVCRRRGGDARSPPARASSPDERTVLSRGSLQLDPCRGRHGFRADAGDRHGHHDATLTRMSPLMGQPDVYVAIVFSGMVRDFQNRNDIFVFLLNTKAGGLQGEPTSPYPEPPEPERCNIHSFCKILTTLDTSTHGGFSVLRRLVEEGLPQLDMTHNPPWQELVAKDLHGNEWYFCHIFRGQPRRHLLMTDWSVFVSSKRLVSGDTFIFLSVTALHVKVVLYIYICFLALLNFWINLLTVLHLIEVRTKSCGSGNMLHAYFLAETKYNRAMKKVFLITAHRTYLGGEINFTDGSINVVDVWSCGVTLYVMLELLTLPIQRITIPEIRKPSMILDEATIPAAGSRGLNQFLNDDIDLDDDIEDLDSDVDLDLESSGEIMYAI</sequence>
<keyword evidence="5" id="KW-0238">DNA-binding</keyword>
<comment type="function">
    <text evidence="1">Auxin response factors (ARFs) are transcriptional factors that bind specifically to the DNA sequence 5'-TGTCTC-3' found in the auxin-responsive promoter elements (AuxREs).</text>
</comment>
<evidence type="ECO:0000256" key="4">
    <source>
        <dbReference type="ARBA" id="ARBA00023015"/>
    </source>
</evidence>
<dbReference type="GO" id="GO:0006355">
    <property type="term" value="P:regulation of DNA-templated transcription"/>
    <property type="evidence" value="ECO:0007669"/>
    <property type="project" value="InterPro"/>
</dbReference>
<feature type="region of interest" description="Disordered" evidence="9">
    <location>
        <begin position="19"/>
        <end position="62"/>
    </location>
</feature>
<dbReference type="SMART" id="SM01019">
    <property type="entry name" value="B3"/>
    <property type="match status" value="1"/>
</dbReference>
<evidence type="ECO:0000313" key="13">
    <source>
        <dbReference type="Proteomes" id="UP000251960"/>
    </source>
</evidence>
<comment type="subcellular location">
    <subcellularLocation>
        <location evidence="2">Nucleus</location>
    </subcellularLocation>
</comment>
<evidence type="ECO:0000256" key="5">
    <source>
        <dbReference type="ARBA" id="ARBA00023125"/>
    </source>
</evidence>
<evidence type="ECO:0000256" key="3">
    <source>
        <dbReference type="ARBA" id="ARBA00007853"/>
    </source>
</evidence>
<dbReference type="GO" id="GO:0005634">
    <property type="term" value="C:nucleus"/>
    <property type="evidence" value="ECO:0007669"/>
    <property type="project" value="UniProtKB-SubCell"/>
</dbReference>
<keyword evidence="4" id="KW-0805">Transcription regulation</keyword>
<dbReference type="GO" id="GO:0009734">
    <property type="term" value="P:auxin-activated signaling pathway"/>
    <property type="evidence" value="ECO:0007669"/>
    <property type="project" value="UniProtKB-KW"/>
</dbReference>
<keyword evidence="10" id="KW-0812">Transmembrane</keyword>
<dbReference type="InterPro" id="IPR044835">
    <property type="entry name" value="ARF_plant"/>
</dbReference>
<evidence type="ECO:0000313" key="12">
    <source>
        <dbReference type="EMBL" id="PWZ24209.1"/>
    </source>
</evidence>
<comment type="similarity">
    <text evidence="3">Belongs to the ARF family.</text>
</comment>
<feature type="domain" description="TF-B3" evidence="11">
    <location>
        <begin position="157"/>
        <end position="263"/>
    </location>
</feature>
<evidence type="ECO:0000256" key="2">
    <source>
        <dbReference type="ARBA" id="ARBA00004123"/>
    </source>
</evidence>
<protein>
    <submittedName>
        <fullName evidence="12">Auxin response factor 7</fullName>
    </submittedName>
</protein>
<feature type="transmembrane region" description="Helical" evidence="10">
    <location>
        <begin position="255"/>
        <end position="278"/>
    </location>
</feature>
<dbReference type="GO" id="GO:0003677">
    <property type="term" value="F:DNA binding"/>
    <property type="evidence" value="ECO:0007669"/>
    <property type="project" value="UniProtKB-KW"/>
</dbReference>
<dbReference type="FunFam" id="2.40.330.10:FF:000001">
    <property type="entry name" value="Auxin response factor"/>
    <property type="match status" value="1"/>
</dbReference>
<dbReference type="InterPro" id="IPR015300">
    <property type="entry name" value="DNA-bd_pseudobarrel_sf"/>
</dbReference>
<comment type="caution">
    <text evidence="12">The sequence shown here is derived from an EMBL/GenBank/DDBJ whole genome shotgun (WGS) entry which is preliminary data.</text>
</comment>
<evidence type="ECO:0000259" key="11">
    <source>
        <dbReference type="SMART" id="SM01019"/>
    </source>
</evidence>
<keyword evidence="6" id="KW-0804">Transcription</keyword>
<dbReference type="AlphaFoldDB" id="A0A3L6EU23"/>
<organism evidence="12 13">
    <name type="scientific">Zea mays</name>
    <name type="common">Maize</name>
    <dbReference type="NCBI Taxonomy" id="4577"/>
    <lineage>
        <taxon>Eukaryota</taxon>
        <taxon>Viridiplantae</taxon>
        <taxon>Streptophyta</taxon>
        <taxon>Embryophyta</taxon>
        <taxon>Tracheophyta</taxon>
        <taxon>Spermatophyta</taxon>
        <taxon>Magnoliopsida</taxon>
        <taxon>Liliopsida</taxon>
        <taxon>Poales</taxon>
        <taxon>Poaceae</taxon>
        <taxon>PACMAD clade</taxon>
        <taxon>Panicoideae</taxon>
        <taxon>Andropogonodae</taxon>
        <taxon>Andropogoneae</taxon>
        <taxon>Tripsacinae</taxon>
        <taxon>Zea</taxon>
    </lineage>
</organism>
<gene>
    <name evidence="12" type="primary">ARF7_2</name>
    <name evidence="12" type="ORF">Zm00014a_024962</name>
</gene>
<dbReference type="Proteomes" id="UP000251960">
    <property type="component" value="Chromosome 5"/>
</dbReference>
<keyword evidence="10" id="KW-1133">Transmembrane helix</keyword>
<dbReference type="EMBL" id="NCVQ01000006">
    <property type="protein sequence ID" value="PWZ24209.1"/>
    <property type="molecule type" value="Genomic_DNA"/>
</dbReference>
<keyword evidence="10" id="KW-0472">Membrane</keyword>